<dbReference type="GeneID" id="19465878"/>
<organism evidence="1 2">
    <name type="scientific">Glarea lozoyensis (strain ATCC 20868 / MF5171)</name>
    <dbReference type="NCBI Taxonomy" id="1116229"/>
    <lineage>
        <taxon>Eukaryota</taxon>
        <taxon>Fungi</taxon>
        <taxon>Dikarya</taxon>
        <taxon>Ascomycota</taxon>
        <taxon>Pezizomycotina</taxon>
        <taxon>Leotiomycetes</taxon>
        <taxon>Helotiales</taxon>
        <taxon>Helotiaceae</taxon>
        <taxon>Glarea</taxon>
    </lineage>
</organism>
<sequence>MPPPSPESGSTNDPARSQRINALKTTIETLLTYDPEALKQYYPDESFLQNRDRFEVWYRREHVQLSQIQGKLKASLGKYADIFGYLTIEERVFAGRHYAVNEWDAQTASREFELYIKDKDGKLVEKAVWSHSVETPRVENEVKESFGEQKHYCA</sequence>
<evidence type="ECO:0000313" key="2">
    <source>
        <dbReference type="Proteomes" id="UP000016922"/>
    </source>
</evidence>
<evidence type="ECO:0000313" key="1">
    <source>
        <dbReference type="EMBL" id="EPE33812.1"/>
    </source>
</evidence>
<dbReference type="Proteomes" id="UP000016922">
    <property type="component" value="Unassembled WGS sequence"/>
</dbReference>
<keyword evidence="2" id="KW-1185">Reference proteome</keyword>
<dbReference type="RefSeq" id="XP_008078964.1">
    <property type="nucleotide sequence ID" value="XM_008080773.1"/>
</dbReference>
<dbReference type="HOGENOM" id="CLU_1704392_0_0_1"/>
<dbReference type="EMBL" id="KE145357">
    <property type="protein sequence ID" value="EPE33812.1"/>
    <property type="molecule type" value="Genomic_DNA"/>
</dbReference>
<protein>
    <submittedName>
        <fullName evidence="1">Uncharacterized protein</fullName>
    </submittedName>
</protein>
<dbReference type="AlphaFoldDB" id="S3D5V0"/>
<gene>
    <name evidence="1" type="ORF">GLAREA_06825</name>
</gene>
<name>S3D5V0_GLAL2</name>
<dbReference type="KEGG" id="glz:GLAREA_06825"/>
<accession>S3D5V0</accession>
<proteinExistence type="predicted"/>
<reference evidence="1 2" key="1">
    <citation type="journal article" date="2013" name="BMC Genomics">
        <title>Genomics-driven discovery of the pneumocandin biosynthetic gene cluster in the fungus Glarea lozoyensis.</title>
        <authorList>
            <person name="Chen L."/>
            <person name="Yue Q."/>
            <person name="Zhang X."/>
            <person name="Xiang M."/>
            <person name="Wang C."/>
            <person name="Li S."/>
            <person name="Che Y."/>
            <person name="Ortiz-Lopez F.J."/>
            <person name="Bills G.F."/>
            <person name="Liu X."/>
            <person name="An Z."/>
        </authorList>
    </citation>
    <scope>NUCLEOTIDE SEQUENCE [LARGE SCALE GENOMIC DNA]</scope>
    <source>
        <strain evidence="2">ATCC 20868 / MF5171</strain>
    </source>
</reference>